<feature type="chain" id="PRO_5040404790" description="Ubiquitin-like protease family profile domain-containing protein" evidence="4">
    <location>
        <begin position="24"/>
        <end position="316"/>
    </location>
</feature>
<feature type="domain" description="Ubiquitin-like protease family profile" evidence="5">
    <location>
        <begin position="142"/>
        <end position="316"/>
    </location>
</feature>
<dbReference type="GO" id="GO:0008234">
    <property type="term" value="F:cysteine-type peptidase activity"/>
    <property type="evidence" value="ECO:0007669"/>
    <property type="project" value="InterPro"/>
</dbReference>
<dbReference type="AlphaFoldDB" id="A0A9P5YMG7"/>
<sequence>MEDALMFTNLLFLLSFLIHYVEIIGNNHSLQTDGASCGFWGATFALLIIFEINPSSPANKKVLKKLGATGLKNLWRNIMVNFLQDPIGLQASVLQEFLSLFQDWQGFPDRIDCIGPRPSYMSHPKALPLLEIKTPVIDHNDFQEDHNDFQEVDPKSTAEIDILQLLRLQLLNWVNDEIVNTWLAIMNHRFESSEDFNFWIATSFFFQKLTLWYQQKNGPKKSQEFDKLRRFYQKPINILELNSCFLPIHLPNLQHWLLAVINFDTSSIYLLDSWEPTQQANRKIRDWKKAKGSDIIMILVAWLDAEAASQQVDLYD</sequence>
<evidence type="ECO:0000256" key="1">
    <source>
        <dbReference type="ARBA" id="ARBA00005234"/>
    </source>
</evidence>
<keyword evidence="7" id="KW-1185">Reference proteome</keyword>
<dbReference type="Gene3D" id="3.40.395.10">
    <property type="entry name" value="Adenoviral Proteinase, Chain A"/>
    <property type="match status" value="1"/>
</dbReference>
<accession>A0A9P5YMG7</accession>
<comment type="similarity">
    <text evidence="1">Belongs to the peptidase C48 family.</text>
</comment>
<protein>
    <recommendedName>
        <fullName evidence="5">Ubiquitin-like protease family profile domain-containing protein</fullName>
    </recommendedName>
</protein>
<evidence type="ECO:0000259" key="5">
    <source>
        <dbReference type="PROSITE" id="PS50600"/>
    </source>
</evidence>
<evidence type="ECO:0000256" key="3">
    <source>
        <dbReference type="ARBA" id="ARBA00022801"/>
    </source>
</evidence>
<dbReference type="SUPFAM" id="SSF54001">
    <property type="entry name" value="Cysteine proteinases"/>
    <property type="match status" value="1"/>
</dbReference>
<evidence type="ECO:0000313" key="6">
    <source>
        <dbReference type="EMBL" id="KAF9472488.1"/>
    </source>
</evidence>
<keyword evidence="2" id="KW-0645">Protease</keyword>
<dbReference type="Proteomes" id="UP000807469">
    <property type="component" value="Unassembled WGS sequence"/>
</dbReference>
<dbReference type="GO" id="GO:0019783">
    <property type="term" value="F:ubiquitin-like protein peptidase activity"/>
    <property type="evidence" value="ECO:0007669"/>
    <property type="project" value="UniProtKB-ARBA"/>
</dbReference>
<dbReference type="PROSITE" id="PS50600">
    <property type="entry name" value="ULP_PROTEASE"/>
    <property type="match status" value="1"/>
</dbReference>
<feature type="signal peptide" evidence="4">
    <location>
        <begin position="1"/>
        <end position="23"/>
    </location>
</feature>
<comment type="caution">
    <text evidence="6">The sequence shown here is derived from an EMBL/GenBank/DDBJ whole genome shotgun (WGS) entry which is preliminary data.</text>
</comment>
<gene>
    <name evidence="6" type="ORF">BDN70DRAFT_900510</name>
</gene>
<evidence type="ECO:0000256" key="4">
    <source>
        <dbReference type="SAM" id="SignalP"/>
    </source>
</evidence>
<organism evidence="6 7">
    <name type="scientific">Pholiota conissans</name>
    <dbReference type="NCBI Taxonomy" id="109636"/>
    <lineage>
        <taxon>Eukaryota</taxon>
        <taxon>Fungi</taxon>
        <taxon>Dikarya</taxon>
        <taxon>Basidiomycota</taxon>
        <taxon>Agaricomycotina</taxon>
        <taxon>Agaricomycetes</taxon>
        <taxon>Agaricomycetidae</taxon>
        <taxon>Agaricales</taxon>
        <taxon>Agaricineae</taxon>
        <taxon>Strophariaceae</taxon>
        <taxon>Pholiota</taxon>
    </lineage>
</organism>
<dbReference type="GO" id="GO:0006508">
    <property type="term" value="P:proteolysis"/>
    <property type="evidence" value="ECO:0007669"/>
    <property type="project" value="UniProtKB-KW"/>
</dbReference>
<dbReference type="EMBL" id="MU155530">
    <property type="protein sequence ID" value="KAF9472488.1"/>
    <property type="molecule type" value="Genomic_DNA"/>
</dbReference>
<dbReference type="Pfam" id="PF02902">
    <property type="entry name" value="Peptidase_C48"/>
    <property type="match status" value="1"/>
</dbReference>
<keyword evidence="4" id="KW-0732">Signal</keyword>
<dbReference type="OrthoDB" id="3052060at2759"/>
<proteinExistence type="inferred from homology"/>
<evidence type="ECO:0000313" key="7">
    <source>
        <dbReference type="Proteomes" id="UP000807469"/>
    </source>
</evidence>
<name>A0A9P5YMG7_9AGAR</name>
<keyword evidence="3" id="KW-0378">Hydrolase</keyword>
<dbReference type="InterPro" id="IPR038765">
    <property type="entry name" value="Papain-like_cys_pep_sf"/>
</dbReference>
<reference evidence="6" key="1">
    <citation type="submission" date="2020-11" db="EMBL/GenBank/DDBJ databases">
        <authorList>
            <consortium name="DOE Joint Genome Institute"/>
            <person name="Ahrendt S."/>
            <person name="Riley R."/>
            <person name="Andreopoulos W."/>
            <person name="Labutti K."/>
            <person name="Pangilinan J."/>
            <person name="Ruiz-Duenas F.J."/>
            <person name="Barrasa J.M."/>
            <person name="Sanchez-Garcia M."/>
            <person name="Camarero S."/>
            <person name="Miyauchi S."/>
            <person name="Serrano A."/>
            <person name="Linde D."/>
            <person name="Babiker R."/>
            <person name="Drula E."/>
            <person name="Ayuso-Fernandez I."/>
            <person name="Pacheco R."/>
            <person name="Padilla G."/>
            <person name="Ferreira P."/>
            <person name="Barriuso J."/>
            <person name="Kellner H."/>
            <person name="Castanera R."/>
            <person name="Alfaro M."/>
            <person name="Ramirez L."/>
            <person name="Pisabarro A.G."/>
            <person name="Kuo A."/>
            <person name="Tritt A."/>
            <person name="Lipzen A."/>
            <person name="He G."/>
            <person name="Yan M."/>
            <person name="Ng V."/>
            <person name="Cullen D."/>
            <person name="Martin F."/>
            <person name="Rosso M.-N."/>
            <person name="Henrissat B."/>
            <person name="Hibbett D."/>
            <person name="Martinez A.T."/>
            <person name="Grigoriev I.V."/>
        </authorList>
    </citation>
    <scope>NUCLEOTIDE SEQUENCE</scope>
    <source>
        <strain evidence="6">CIRM-BRFM 674</strain>
    </source>
</reference>
<evidence type="ECO:0000256" key="2">
    <source>
        <dbReference type="ARBA" id="ARBA00022670"/>
    </source>
</evidence>
<dbReference type="InterPro" id="IPR003653">
    <property type="entry name" value="Peptidase_C48_C"/>
</dbReference>